<dbReference type="SMART" id="SM00422">
    <property type="entry name" value="HTH_MERR"/>
    <property type="match status" value="2"/>
</dbReference>
<dbReference type="Pfam" id="PF13411">
    <property type="entry name" value="MerR_1"/>
    <property type="match status" value="1"/>
</dbReference>
<keyword evidence="8" id="KW-1185">Reference proteome</keyword>
<gene>
    <name evidence="7" type="ORF">JZO70_20845</name>
</gene>
<sequence>MTHYTTSQVAKLVGLHPNTIRRYEEWKLIPKPERAANGYRIFTDYHVQLIRLARVAFQIEILQSGLRRKMWTVIRALAADDFDLAKQELTDYQLVVDGEMANAHESITIVEALIHGTTVTTPETLTRSETAEYLGVTIDALRNWELNGLLTVKRSANGYRMYNEEDLKRLKIIRTLRGANYSLEAILRLLLSLDQQRVPSIKEVLDTPKPDADLIAVCDQLLTSLKKAKENAEIVQAKIAQLKTYYQKAKEKESL</sequence>
<evidence type="ECO:0000256" key="5">
    <source>
        <dbReference type="SAM" id="Coils"/>
    </source>
</evidence>
<dbReference type="SUPFAM" id="SSF46955">
    <property type="entry name" value="Putative DNA-binding domain"/>
    <property type="match status" value="2"/>
</dbReference>
<accession>A0ABS3LG90</accession>
<dbReference type="PROSITE" id="PS50937">
    <property type="entry name" value="HTH_MERR_2"/>
    <property type="match status" value="2"/>
</dbReference>
<evidence type="ECO:0000256" key="2">
    <source>
        <dbReference type="ARBA" id="ARBA00023015"/>
    </source>
</evidence>
<proteinExistence type="predicted"/>
<reference evidence="7 8" key="1">
    <citation type="submission" date="2021-03" db="EMBL/GenBank/DDBJ databases">
        <title>Enterococcal diversity collection.</title>
        <authorList>
            <person name="Gilmore M.S."/>
            <person name="Schwartzman J."/>
            <person name="Van Tyne D."/>
            <person name="Martin M."/>
            <person name="Earl A.M."/>
            <person name="Manson A.L."/>
            <person name="Straub T."/>
            <person name="Salamzade R."/>
            <person name="Saavedra J."/>
            <person name="Lebreton F."/>
            <person name="Prichula J."/>
            <person name="Schaufler K."/>
            <person name="Gaca A."/>
            <person name="Sgardioli B."/>
            <person name="Wagenaar J."/>
            <person name="Strong T."/>
        </authorList>
    </citation>
    <scope>NUCLEOTIDE SEQUENCE [LARGE SCALE GENOMIC DNA]</scope>
    <source>
        <strain evidence="7 8">669A</strain>
    </source>
</reference>
<evidence type="ECO:0000256" key="3">
    <source>
        <dbReference type="ARBA" id="ARBA00023125"/>
    </source>
</evidence>
<evidence type="ECO:0000313" key="7">
    <source>
        <dbReference type="EMBL" id="MBO1308635.1"/>
    </source>
</evidence>
<dbReference type="InterPro" id="IPR047057">
    <property type="entry name" value="MerR_fam"/>
</dbReference>
<evidence type="ECO:0000259" key="6">
    <source>
        <dbReference type="PROSITE" id="PS50937"/>
    </source>
</evidence>
<feature type="domain" description="HTH merR-type" evidence="6">
    <location>
        <begin position="3"/>
        <end position="60"/>
    </location>
</feature>
<dbReference type="PANTHER" id="PTHR30204">
    <property type="entry name" value="REDOX-CYCLING DRUG-SENSING TRANSCRIPTIONAL ACTIVATOR SOXR"/>
    <property type="match status" value="1"/>
</dbReference>
<keyword evidence="2" id="KW-0805">Transcription regulation</keyword>
<feature type="domain" description="HTH merR-type" evidence="6">
    <location>
        <begin position="124"/>
        <end position="192"/>
    </location>
</feature>
<dbReference type="InterPro" id="IPR000551">
    <property type="entry name" value="MerR-type_HTH_dom"/>
</dbReference>
<keyword evidence="1" id="KW-0678">Repressor</keyword>
<feature type="coiled-coil region" evidence="5">
    <location>
        <begin position="218"/>
        <end position="252"/>
    </location>
</feature>
<keyword evidence="4" id="KW-0804">Transcription</keyword>
<dbReference type="Gene3D" id="1.10.1660.10">
    <property type="match status" value="2"/>
</dbReference>
<name>A0ABS3LG90_9ENTE</name>
<dbReference type="PANTHER" id="PTHR30204:SF69">
    <property type="entry name" value="MERR-FAMILY TRANSCRIPTIONAL REGULATOR"/>
    <property type="match status" value="1"/>
</dbReference>
<dbReference type="Proteomes" id="UP000664601">
    <property type="component" value="Unassembled WGS sequence"/>
</dbReference>
<keyword evidence="3" id="KW-0238">DNA-binding</keyword>
<dbReference type="InterPro" id="IPR009061">
    <property type="entry name" value="DNA-bd_dom_put_sf"/>
</dbReference>
<keyword evidence="5" id="KW-0175">Coiled coil</keyword>
<evidence type="ECO:0000313" key="8">
    <source>
        <dbReference type="Proteomes" id="UP000664601"/>
    </source>
</evidence>
<evidence type="ECO:0000256" key="1">
    <source>
        <dbReference type="ARBA" id="ARBA00022491"/>
    </source>
</evidence>
<dbReference type="CDD" id="cd00592">
    <property type="entry name" value="HTH_MerR-like"/>
    <property type="match status" value="1"/>
</dbReference>
<dbReference type="Pfam" id="PF00376">
    <property type="entry name" value="MerR"/>
    <property type="match status" value="1"/>
</dbReference>
<dbReference type="RefSeq" id="WP_207675622.1">
    <property type="nucleotide sequence ID" value="NZ_JAFREM010000038.1"/>
</dbReference>
<dbReference type="EMBL" id="JAFREM010000038">
    <property type="protein sequence ID" value="MBO1308635.1"/>
    <property type="molecule type" value="Genomic_DNA"/>
</dbReference>
<comment type="caution">
    <text evidence="7">The sequence shown here is derived from an EMBL/GenBank/DDBJ whole genome shotgun (WGS) entry which is preliminary data.</text>
</comment>
<dbReference type="PRINTS" id="PR00040">
    <property type="entry name" value="HTHMERR"/>
</dbReference>
<organism evidence="7 8">
    <name type="scientific">Candidatus Enterococcus moelleringii</name>
    <dbReference type="NCBI Taxonomy" id="2815325"/>
    <lineage>
        <taxon>Bacteria</taxon>
        <taxon>Bacillati</taxon>
        <taxon>Bacillota</taxon>
        <taxon>Bacilli</taxon>
        <taxon>Lactobacillales</taxon>
        <taxon>Enterococcaceae</taxon>
        <taxon>Enterococcus</taxon>
    </lineage>
</organism>
<protein>
    <submittedName>
        <fullName evidence="7">MerR family transcriptional regulator</fullName>
    </submittedName>
</protein>
<evidence type="ECO:0000256" key="4">
    <source>
        <dbReference type="ARBA" id="ARBA00023163"/>
    </source>
</evidence>